<protein>
    <submittedName>
        <fullName evidence="1">Uncharacterized protein</fullName>
    </submittedName>
</protein>
<dbReference type="EnsemblFungi" id="FOXG_07039T0">
    <property type="protein sequence ID" value="FOXG_07039P0"/>
    <property type="gene ID" value="FOXG_07039"/>
</dbReference>
<dbReference type="Proteomes" id="UP000002489">
    <property type="component" value="Unassembled WGS sequence"/>
</dbReference>
<dbReference type="VEuPathDB" id="FungiDB:FOXG_07039"/>
<organism evidence="1 2">
    <name type="scientific">Fusarium oxysporum (strain Fo5176)</name>
    <name type="common">Fusarium vascular wilt</name>
    <dbReference type="NCBI Taxonomy" id="660025"/>
    <lineage>
        <taxon>Eukaryota</taxon>
        <taxon>Fungi</taxon>
        <taxon>Dikarya</taxon>
        <taxon>Ascomycota</taxon>
        <taxon>Pezizomycotina</taxon>
        <taxon>Sordariomycetes</taxon>
        <taxon>Hypocreomycetidae</taxon>
        <taxon>Hypocreales</taxon>
        <taxon>Nectriaceae</taxon>
        <taxon>Fusarium</taxon>
        <taxon>Fusarium oxysporum species complex</taxon>
    </lineage>
</organism>
<accession>A0A0D2XST7</accession>
<name>A0A0D2XST7_FUSOF</name>
<gene>
    <name evidence="1" type="primary">28948799</name>
</gene>
<sequence length="111" mass="12653">MCLKVRDDFLSGCLYAAAFSMLLVEDRAGLPPLRKDFPWWHYLHLSMEEIQKEPAALMHDIVLGFKGVNHRDGYSNPRNTSKAWSGPKPVPLGSFNSSFTALHNPTDFRYQ</sequence>
<proteinExistence type="predicted"/>
<evidence type="ECO:0000313" key="1">
    <source>
        <dbReference type="EnsemblFungi" id="FOXG_07039P0"/>
    </source>
</evidence>
<evidence type="ECO:0000313" key="2">
    <source>
        <dbReference type="Proteomes" id="UP000002489"/>
    </source>
</evidence>
<dbReference type="AlphaFoldDB" id="A0A0D2XST7"/>
<reference evidence="1" key="2">
    <citation type="submission" date="2025-08" db="UniProtKB">
        <authorList>
            <consortium name="EnsemblFungi"/>
        </authorList>
    </citation>
    <scope>IDENTIFICATION</scope>
    <source>
        <strain evidence="1">4287 / CBS 123668 / FGSC 9935 / NRRL 34936</strain>
    </source>
</reference>
<reference evidence="2" key="1">
    <citation type="journal article" date="2012" name="Mol. Plant Microbe Interact.">
        <title>A highly conserved effector in Fusarium oxysporum is required for full virulence on Arabidopsis.</title>
        <authorList>
            <person name="Thatcher L.F."/>
            <person name="Gardiner D.M."/>
            <person name="Kazan K."/>
            <person name="Manners J."/>
        </authorList>
    </citation>
    <scope>NUCLEOTIDE SEQUENCE [LARGE SCALE GENOMIC DNA]</scope>
    <source>
        <strain evidence="2">Fo5176</strain>
    </source>
</reference>